<reference evidence="2 3" key="1">
    <citation type="journal article" date="2021" name="Commun. Biol.">
        <title>The genome of Shorea leprosula (Dipterocarpaceae) highlights the ecological relevance of drought in aseasonal tropical rainforests.</title>
        <authorList>
            <person name="Ng K.K.S."/>
            <person name="Kobayashi M.J."/>
            <person name="Fawcett J.A."/>
            <person name="Hatakeyama M."/>
            <person name="Paape T."/>
            <person name="Ng C.H."/>
            <person name="Ang C.C."/>
            <person name="Tnah L.H."/>
            <person name="Lee C.T."/>
            <person name="Nishiyama T."/>
            <person name="Sese J."/>
            <person name="O'Brien M.J."/>
            <person name="Copetti D."/>
            <person name="Mohd Noor M.I."/>
            <person name="Ong R.C."/>
            <person name="Putra M."/>
            <person name="Sireger I.Z."/>
            <person name="Indrioko S."/>
            <person name="Kosugi Y."/>
            <person name="Izuno A."/>
            <person name="Isagi Y."/>
            <person name="Lee S.L."/>
            <person name="Shimizu K.K."/>
        </authorList>
    </citation>
    <scope>NUCLEOTIDE SEQUENCE [LARGE SCALE GENOMIC DNA]</scope>
    <source>
        <strain evidence="2">214</strain>
    </source>
</reference>
<feature type="compositionally biased region" description="Gly residues" evidence="1">
    <location>
        <begin position="1"/>
        <end position="12"/>
    </location>
</feature>
<comment type="caution">
    <text evidence="2">The sequence shown here is derived from an EMBL/GenBank/DDBJ whole genome shotgun (WGS) entry which is preliminary data.</text>
</comment>
<evidence type="ECO:0000313" key="3">
    <source>
        <dbReference type="Proteomes" id="UP001054252"/>
    </source>
</evidence>
<organism evidence="2 3">
    <name type="scientific">Rubroshorea leprosula</name>
    <dbReference type="NCBI Taxonomy" id="152421"/>
    <lineage>
        <taxon>Eukaryota</taxon>
        <taxon>Viridiplantae</taxon>
        <taxon>Streptophyta</taxon>
        <taxon>Embryophyta</taxon>
        <taxon>Tracheophyta</taxon>
        <taxon>Spermatophyta</taxon>
        <taxon>Magnoliopsida</taxon>
        <taxon>eudicotyledons</taxon>
        <taxon>Gunneridae</taxon>
        <taxon>Pentapetalae</taxon>
        <taxon>rosids</taxon>
        <taxon>malvids</taxon>
        <taxon>Malvales</taxon>
        <taxon>Dipterocarpaceae</taxon>
        <taxon>Rubroshorea</taxon>
    </lineage>
</organism>
<dbReference type="EMBL" id="BPVZ01000197">
    <property type="protein sequence ID" value="GKV45722.1"/>
    <property type="molecule type" value="Genomic_DNA"/>
</dbReference>
<feature type="compositionally biased region" description="Polar residues" evidence="1">
    <location>
        <begin position="34"/>
        <end position="44"/>
    </location>
</feature>
<proteinExistence type="predicted"/>
<protein>
    <submittedName>
        <fullName evidence="2">Uncharacterized protein</fullName>
    </submittedName>
</protein>
<evidence type="ECO:0000313" key="2">
    <source>
        <dbReference type="EMBL" id="GKV45722.1"/>
    </source>
</evidence>
<evidence type="ECO:0000256" key="1">
    <source>
        <dbReference type="SAM" id="MobiDB-lite"/>
    </source>
</evidence>
<gene>
    <name evidence="2" type="ORF">SLEP1_g52778</name>
</gene>
<name>A0AAV5M8F3_9ROSI</name>
<sequence>MGTDGKGGGSEGGLSPSSCLGFQRGRGGGRWTDSDSLQPPSNLQICNPSDFGADLLGIHPSRTVGFSNLADSLGYFEPRSYWVSNPAAALGSSNPTGLG</sequence>
<accession>A0AAV5M8F3</accession>
<keyword evidence="3" id="KW-1185">Reference proteome</keyword>
<dbReference type="Proteomes" id="UP001054252">
    <property type="component" value="Unassembled WGS sequence"/>
</dbReference>
<dbReference type="AlphaFoldDB" id="A0AAV5M8F3"/>
<feature type="region of interest" description="Disordered" evidence="1">
    <location>
        <begin position="1"/>
        <end position="44"/>
    </location>
</feature>